<dbReference type="AlphaFoldDB" id="A0A392VD70"/>
<dbReference type="EMBL" id="LXQA011124218">
    <property type="protein sequence ID" value="MCI85807.1"/>
    <property type="molecule type" value="Genomic_DNA"/>
</dbReference>
<feature type="non-terminal residue" evidence="2">
    <location>
        <position position="1"/>
    </location>
</feature>
<comment type="caution">
    <text evidence="2">The sequence shown here is derived from an EMBL/GenBank/DDBJ whole genome shotgun (WGS) entry which is preliminary data.</text>
</comment>
<name>A0A392VD70_9FABA</name>
<organism evidence="2 3">
    <name type="scientific">Trifolium medium</name>
    <dbReference type="NCBI Taxonomy" id="97028"/>
    <lineage>
        <taxon>Eukaryota</taxon>
        <taxon>Viridiplantae</taxon>
        <taxon>Streptophyta</taxon>
        <taxon>Embryophyta</taxon>
        <taxon>Tracheophyta</taxon>
        <taxon>Spermatophyta</taxon>
        <taxon>Magnoliopsida</taxon>
        <taxon>eudicotyledons</taxon>
        <taxon>Gunneridae</taxon>
        <taxon>Pentapetalae</taxon>
        <taxon>rosids</taxon>
        <taxon>fabids</taxon>
        <taxon>Fabales</taxon>
        <taxon>Fabaceae</taxon>
        <taxon>Papilionoideae</taxon>
        <taxon>50 kb inversion clade</taxon>
        <taxon>NPAAA clade</taxon>
        <taxon>Hologalegina</taxon>
        <taxon>IRL clade</taxon>
        <taxon>Trifolieae</taxon>
        <taxon>Trifolium</taxon>
    </lineage>
</organism>
<evidence type="ECO:0000313" key="2">
    <source>
        <dbReference type="EMBL" id="MCI85807.1"/>
    </source>
</evidence>
<protein>
    <submittedName>
        <fullName evidence="2">Uncharacterized protein</fullName>
    </submittedName>
</protein>
<keyword evidence="3" id="KW-1185">Reference proteome</keyword>
<proteinExistence type="predicted"/>
<dbReference type="Proteomes" id="UP000265520">
    <property type="component" value="Unassembled WGS sequence"/>
</dbReference>
<evidence type="ECO:0000256" key="1">
    <source>
        <dbReference type="SAM" id="MobiDB-lite"/>
    </source>
</evidence>
<accession>A0A392VD70</accession>
<sequence>AAVQEYRTQHSYPVLLPAVSSSGKPTGPLSETDYEAARVSDAYSERMGPGV</sequence>
<reference evidence="2 3" key="1">
    <citation type="journal article" date="2018" name="Front. Plant Sci.">
        <title>Red Clover (Trifolium pratense) and Zigzag Clover (T. medium) - A Picture of Genomic Similarities and Differences.</title>
        <authorList>
            <person name="Dluhosova J."/>
            <person name="Istvanek J."/>
            <person name="Nedelnik J."/>
            <person name="Repkova J."/>
        </authorList>
    </citation>
    <scope>NUCLEOTIDE SEQUENCE [LARGE SCALE GENOMIC DNA]</scope>
    <source>
        <strain evidence="3">cv. 10/8</strain>
        <tissue evidence="2">Leaf</tissue>
    </source>
</reference>
<feature type="region of interest" description="Disordered" evidence="1">
    <location>
        <begin position="17"/>
        <end position="51"/>
    </location>
</feature>
<evidence type="ECO:0000313" key="3">
    <source>
        <dbReference type="Proteomes" id="UP000265520"/>
    </source>
</evidence>